<dbReference type="AlphaFoldDB" id="A0A0W0RQK9"/>
<dbReference type="PROSITE" id="PS51186">
    <property type="entry name" value="GNAT"/>
    <property type="match status" value="1"/>
</dbReference>
<name>A0A0W0RQK9_LEGBO</name>
<accession>A0A0W0RQK9</accession>
<dbReference type="SUPFAM" id="SSF55729">
    <property type="entry name" value="Acyl-CoA N-acyltransferases (Nat)"/>
    <property type="match status" value="1"/>
</dbReference>
<organism evidence="2 3">
    <name type="scientific">Legionella bozemanae</name>
    <name type="common">Fluoribacter bozemanae</name>
    <dbReference type="NCBI Taxonomy" id="447"/>
    <lineage>
        <taxon>Bacteria</taxon>
        <taxon>Pseudomonadati</taxon>
        <taxon>Pseudomonadota</taxon>
        <taxon>Gammaproteobacteria</taxon>
        <taxon>Legionellales</taxon>
        <taxon>Legionellaceae</taxon>
        <taxon>Legionella</taxon>
    </lineage>
</organism>
<dbReference type="RefSeq" id="WP_058459629.1">
    <property type="nucleotide sequence ID" value="NZ_CAAAIY010000010.1"/>
</dbReference>
<evidence type="ECO:0000259" key="1">
    <source>
        <dbReference type="PROSITE" id="PS51186"/>
    </source>
</evidence>
<dbReference type="GO" id="GO:0016747">
    <property type="term" value="F:acyltransferase activity, transferring groups other than amino-acyl groups"/>
    <property type="evidence" value="ECO:0007669"/>
    <property type="project" value="InterPro"/>
</dbReference>
<dbReference type="EMBL" id="LNXU01000019">
    <property type="protein sequence ID" value="KTC73352.1"/>
    <property type="molecule type" value="Genomic_DNA"/>
</dbReference>
<evidence type="ECO:0000313" key="2">
    <source>
        <dbReference type="EMBL" id="KTC73352.1"/>
    </source>
</evidence>
<dbReference type="InterPro" id="IPR000182">
    <property type="entry name" value="GNAT_dom"/>
</dbReference>
<dbReference type="Gene3D" id="3.40.630.30">
    <property type="match status" value="1"/>
</dbReference>
<protein>
    <submittedName>
        <fullName evidence="2">GNAT family acetyltransferase</fullName>
    </submittedName>
</protein>
<dbReference type="Proteomes" id="UP000054695">
    <property type="component" value="Unassembled WGS sequence"/>
</dbReference>
<reference evidence="2 3" key="1">
    <citation type="submission" date="2015-11" db="EMBL/GenBank/DDBJ databases">
        <title>Genomic analysis of 38 Legionella species identifies large and diverse effector repertoires.</title>
        <authorList>
            <person name="Burstein D."/>
            <person name="Amaro F."/>
            <person name="Zusman T."/>
            <person name="Lifshitz Z."/>
            <person name="Cohen O."/>
            <person name="Gilbert J.A."/>
            <person name="Pupko T."/>
            <person name="Shuman H.A."/>
            <person name="Segal G."/>
        </authorList>
    </citation>
    <scope>NUCLEOTIDE SEQUENCE [LARGE SCALE GENOMIC DNA]</scope>
    <source>
        <strain evidence="2 3">WIGA</strain>
    </source>
</reference>
<evidence type="ECO:0000313" key="3">
    <source>
        <dbReference type="Proteomes" id="UP000054695"/>
    </source>
</evidence>
<gene>
    <name evidence="2" type="ORF">Lboz_1998</name>
</gene>
<feature type="domain" description="N-acetyltransferase" evidence="1">
    <location>
        <begin position="6"/>
        <end position="169"/>
    </location>
</feature>
<keyword evidence="2" id="KW-0808">Transferase</keyword>
<dbReference type="STRING" id="447.Lboz_1998"/>
<dbReference type="PATRIC" id="fig|447.4.peg.2127"/>
<proteinExistence type="predicted"/>
<dbReference type="Pfam" id="PF00583">
    <property type="entry name" value="Acetyltransf_1"/>
    <property type="match status" value="1"/>
</dbReference>
<sequence>MNSIPMHIRLMKQEDIGLIVQQFAAYNWPKPRITFTNYLQEQEHQERLIWVAFYETNFAGYITLKWQSSYPSFSQQKIPEIMDLNVLPPYRNKGIATALLDCAEAEAFKKHPVLGIGVGLYADYGQAQRLYVQRGYIPDGLGITYAYNLVAPGSMVCVDDDLILWFTKRSS</sequence>
<dbReference type="InterPro" id="IPR016181">
    <property type="entry name" value="Acyl_CoA_acyltransferase"/>
</dbReference>
<comment type="caution">
    <text evidence="2">The sequence shown here is derived from an EMBL/GenBank/DDBJ whole genome shotgun (WGS) entry which is preliminary data.</text>
</comment>
<dbReference type="CDD" id="cd04301">
    <property type="entry name" value="NAT_SF"/>
    <property type="match status" value="1"/>
</dbReference>
<keyword evidence="3" id="KW-1185">Reference proteome</keyword>